<keyword evidence="2" id="KW-1185">Reference proteome</keyword>
<protein>
    <submittedName>
        <fullName evidence="1">Broad specificity phosphatase PhoE</fullName>
    </submittedName>
</protein>
<evidence type="ECO:0000313" key="2">
    <source>
        <dbReference type="Proteomes" id="UP001260715"/>
    </source>
</evidence>
<gene>
    <name evidence="1" type="ORF">J2W50_003334</name>
</gene>
<dbReference type="RefSeq" id="WP_233207514.1">
    <property type="nucleotide sequence ID" value="NZ_JAVDSJ010000004.1"/>
</dbReference>
<evidence type="ECO:0000313" key="1">
    <source>
        <dbReference type="EMBL" id="MDR6585118.1"/>
    </source>
</evidence>
<accession>A0ABU1PIF3</accession>
<name>A0ABU1PIF3_9BURK</name>
<proteinExistence type="predicted"/>
<sequence length="384" mass="44616">MNGMETMCTPGRTVAAGAAVDGMHYAYRSPFDTRHFFNRCVFVDRQDRYSDSFHLLARLQKTLTFDERFLDPQFVNTTETPFREIRRAPPHAYAHRRLRPGWPIFSGSYEAYLDRLESTLEQVLLRMHPGRQYLMAHSSGSDSRILSGTMARLRRQGKMSFDNVLFHCWCTHEADSFRTIMAANGWTNISVLDDSGPDVYNVGRTDLPCEGWNPYTYQIDFWGTHDPSRYVLLSGAQETYSVPYERWLHARSFFNNRGESIHRLATVFEDVLFPFLSYPMLAMTMAMPAQWKNLPDPRIGRDKVRSDLVARLGLIDIPVQKAAYRFNVSPARRRAMLAAYETSRFRRRYGIVLDEKDLFANWNGWNSCLWSFAVTEYEVLQQAV</sequence>
<organism evidence="1 2">
    <name type="scientific">Herbaspirillum frisingense</name>
    <dbReference type="NCBI Taxonomy" id="92645"/>
    <lineage>
        <taxon>Bacteria</taxon>
        <taxon>Pseudomonadati</taxon>
        <taxon>Pseudomonadota</taxon>
        <taxon>Betaproteobacteria</taxon>
        <taxon>Burkholderiales</taxon>
        <taxon>Oxalobacteraceae</taxon>
        <taxon>Herbaspirillum</taxon>
    </lineage>
</organism>
<comment type="caution">
    <text evidence="1">The sequence shown here is derived from an EMBL/GenBank/DDBJ whole genome shotgun (WGS) entry which is preliminary data.</text>
</comment>
<dbReference type="Proteomes" id="UP001260715">
    <property type="component" value="Unassembled WGS sequence"/>
</dbReference>
<dbReference type="EMBL" id="JAVDSJ010000004">
    <property type="protein sequence ID" value="MDR6585118.1"/>
    <property type="molecule type" value="Genomic_DNA"/>
</dbReference>
<reference evidence="1 2" key="1">
    <citation type="submission" date="2023-07" db="EMBL/GenBank/DDBJ databases">
        <title>Sorghum-associated microbial communities from plants grown in Nebraska, USA.</title>
        <authorList>
            <person name="Schachtman D."/>
        </authorList>
    </citation>
    <scope>NUCLEOTIDE SEQUENCE [LARGE SCALE GENOMIC DNA]</scope>
    <source>
        <strain evidence="1 2">596</strain>
    </source>
</reference>